<evidence type="ECO:0000256" key="1">
    <source>
        <dbReference type="SAM" id="Phobius"/>
    </source>
</evidence>
<evidence type="ECO:0000313" key="3">
    <source>
        <dbReference type="Proteomes" id="UP001165090"/>
    </source>
</evidence>
<keyword evidence="1" id="KW-0812">Transmembrane</keyword>
<gene>
    <name evidence="2" type="ORF">VaNZ11_008231</name>
</gene>
<evidence type="ECO:0000313" key="2">
    <source>
        <dbReference type="EMBL" id="GLI64848.1"/>
    </source>
</evidence>
<name>A0ABQ5S4M7_9CHLO</name>
<dbReference type="Proteomes" id="UP001165090">
    <property type="component" value="Unassembled WGS sequence"/>
</dbReference>
<feature type="transmembrane region" description="Helical" evidence="1">
    <location>
        <begin position="174"/>
        <end position="197"/>
    </location>
</feature>
<reference evidence="2 3" key="1">
    <citation type="journal article" date="2023" name="IScience">
        <title>Expanded male sex-determining region conserved during the evolution of homothallism in the green alga Volvox.</title>
        <authorList>
            <person name="Yamamoto K."/>
            <person name="Matsuzaki R."/>
            <person name="Mahakham W."/>
            <person name="Heman W."/>
            <person name="Sekimoto H."/>
            <person name="Kawachi M."/>
            <person name="Minakuchi Y."/>
            <person name="Toyoda A."/>
            <person name="Nozaki H."/>
        </authorList>
    </citation>
    <scope>NUCLEOTIDE SEQUENCE [LARGE SCALE GENOMIC DNA]</scope>
    <source>
        <strain evidence="2 3">NIES-4468</strain>
    </source>
</reference>
<organism evidence="2 3">
    <name type="scientific">Volvox africanus</name>
    <dbReference type="NCBI Taxonomy" id="51714"/>
    <lineage>
        <taxon>Eukaryota</taxon>
        <taxon>Viridiplantae</taxon>
        <taxon>Chlorophyta</taxon>
        <taxon>core chlorophytes</taxon>
        <taxon>Chlorophyceae</taxon>
        <taxon>CS clade</taxon>
        <taxon>Chlamydomonadales</taxon>
        <taxon>Volvocaceae</taxon>
        <taxon>Volvox</taxon>
    </lineage>
</organism>
<keyword evidence="1" id="KW-1133">Transmembrane helix</keyword>
<proteinExistence type="predicted"/>
<sequence>MSFSTSMDKVKAVFTVFVLVSLCGLVKGGKYNLTGTLRSSLVASHDPPTATCKVPGVCTPVNVTIPGQTLWYWCGFYTTHKTIYTVNSNHATNNFSGSWMIRKSKLQTCVLANLSVVENCPTVPETSCTSKHSCTVRSFGLVFADEMCLMVINNKAGAIVGTIQVNNWFSRPRLLGSAFTILIAVVGLLGVISTVAYQMYSRCKAPVGKPRPHVKREDEMTPVTSFTDDLKSSAAVPVHRPTWYSKVFAFRPKSDKSEP</sequence>
<protein>
    <submittedName>
        <fullName evidence="2">Uncharacterized protein</fullName>
    </submittedName>
</protein>
<keyword evidence="1" id="KW-0472">Membrane</keyword>
<comment type="caution">
    <text evidence="2">The sequence shown here is derived from an EMBL/GenBank/DDBJ whole genome shotgun (WGS) entry which is preliminary data.</text>
</comment>
<accession>A0ABQ5S4M7</accession>
<keyword evidence="3" id="KW-1185">Reference proteome</keyword>
<dbReference type="EMBL" id="BSDZ01000021">
    <property type="protein sequence ID" value="GLI64848.1"/>
    <property type="molecule type" value="Genomic_DNA"/>
</dbReference>